<dbReference type="RefSeq" id="XP_074206156.1">
    <property type="nucleotide sequence ID" value="XM_074350055.1"/>
</dbReference>
<dbReference type="Proteomes" id="UP001732780">
    <property type="component" value="Chromosome 22"/>
</dbReference>
<evidence type="ECO:0000313" key="2">
    <source>
        <dbReference type="RefSeq" id="XP_074206156.1"/>
    </source>
</evidence>
<gene>
    <name evidence="2" type="primary">LOC141574617</name>
</gene>
<keyword evidence="1" id="KW-1185">Reference proteome</keyword>
<organism evidence="1 2">
    <name type="scientific">Camelus bactrianus</name>
    <name type="common">Bactrian camel</name>
    <dbReference type="NCBI Taxonomy" id="9837"/>
    <lineage>
        <taxon>Eukaryota</taxon>
        <taxon>Metazoa</taxon>
        <taxon>Chordata</taxon>
        <taxon>Craniata</taxon>
        <taxon>Vertebrata</taxon>
        <taxon>Euteleostomi</taxon>
        <taxon>Mammalia</taxon>
        <taxon>Eutheria</taxon>
        <taxon>Laurasiatheria</taxon>
        <taxon>Artiodactyla</taxon>
        <taxon>Tylopoda</taxon>
        <taxon>Camelidae</taxon>
        <taxon>Camelus</taxon>
    </lineage>
</organism>
<evidence type="ECO:0000313" key="1">
    <source>
        <dbReference type="Proteomes" id="UP001732780"/>
    </source>
</evidence>
<name>A0AC58P800_CAMBA</name>
<protein>
    <submittedName>
        <fullName evidence="2">Adhesion G protein-coupled receptor B1-like</fullName>
    </submittedName>
</protein>
<reference evidence="2" key="1">
    <citation type="submission" date="2025-08" db="UniProtKB">
        <authorList>
            <consortium name="RefSeq"/>
        </authorList>
    </citation>
    <scope>IDENTIFICATION</scope>
    <source>
        <tissue evidence="2">Blood</tissue>
    </source>
</reference>
<proteinExistence type="predicted"/>
<accession>A0AC58P800</accession>
<sequence>MGFPSAVAAAAWAPAKCGFGDGCASFGGPCPMLVQGKFFGYFSAASEFSANALRSSWTLCNVGPCRYKLCMKVAKVPTCSRPAHVRVYQLESFLESTPSYLGLESCDEVLKLCNSSRPLAFLQASRQFQQIERQLPPDNDTRPQGEALPPQ</sequence>